<protein>
    <submittedName>
        <fullName evidence="8">GHMP kinase</fullName>
    </submittedName>
</protein>
<evidence type="ECO:0000256" key="5">
    <source>
        <dbReference type="ARBA" id="ARBA00038121"/>
    </source>
</evidence>
<feature type="domain" description="GHMP kinase C-terminal" evidence="7">
    <location>
        <begin position="231"/>
        <end position="293"/>
    </location>
</feature>
<dbReference type="EMBL" id="LYXE01000200">
    <property type="protein sequence ID" value="PDV96467.1"/>
    <property type="molecule type" value="Genomic_DNA"/>
</dbReference>
<dbReference type="PRINTS" id="PR00960">
    <property type="entry name" value="LMBPPROTEIN"/>
</dbReference>
<dbReference type="InterPro" id="IPR014606">
    <property type="entry name" value="Heptose_7-P_kinase"/>
</dbReference>
<dbReference type="InterPro" id="IPR052203">
    <property type="entry name" value="GHMP_Kinase-Related"/>
</dbReference>
<keyword evidence="3 8" id="KW-0418">Kinase</keyword>
<accession>A0A2H3L007</accession>
<evidence type="ECO:0000313" key="8">
    <source>
        <dbReference type="EMBL" id="PDV96467.1"/>
    </source>
</evidence>
<keyword evidence="9" id="KW-1185">Reference proteome</keyword>
<evidence type="ECO:0000256" key="1">
    <source>
        <dbReference type="ARBA" id="ARBA00022679"/>
    </source>
</evidence>
<comment type="similarity">
    <text evidence="5">Belongs to the GHMP kinase family.</text>
</comment>
<dbReference type="InterPro" id="IPR020568">
    <property type="entry name" value="Ribosomal_Su5_D2-typ_SF"/>
</dbReference>
<sequence length="329" mass="36164">MIISRTPLRISFAGGGSDLAAFYRDEPGAVVSVSIDKYIYINANAKFDHQIRASYSVTEIVNSVEELQHELIREALKLTGRDQSIEITSISDIPSQGTGLGSSSTYTVGLLNALHAFCGRLASAERLAREACYIEIERCGAPIGKQDQYIAAYGGLQFIQFNPDETVFVDPVICSTTTRTTLQNRLLMLYTGQTRQTATVLTEQRSKTEQDARQRANLRRLVQLAHDLRAVLVANDVDAFGEILHEGWMLKRQLASGISNDRIDAWYERGRAAGAMGGKILGAGGGGFLLLYAPVERHAAILAALPELRCVPIRFEPQGSKIIYVEEEL</sequence>
<dbReference type="Proteomes" id="UP000220922">
    <property type="component" value="Unassembled WGS sequence"/>
</dbReference>
<dbReference type="PANTHER" id="PTHR32463:SF0">
    <property type="entry name" value="L-FUCOSE KINASE"/>
    <property type="match status" value="1"/>
</dbReference>
<evidence type="ECO:0000256" key="4">
    <source>
        <dbReference type="ARBA" id="ARBA00022840"/>
    </source>
</evidence>
<dbReference type="GO" id="GO:0042352">
    <property type="term" value="P:GDP-L-fucose salvage"/>
    <property type="evidence" value="ECO:0007669"/>
    <property type="project" value="TreeGrafter"/>
</dbReference>
<gene>
    <name evidence="8" type="ORF">A9Q02_07170</name>
</gene>
<dbReference type="InterPro" id="IPR013750">
    <property type="entry name" value="GHMP_kinase_C_dom"/>
</dbReference>
<dbReference type="AlphaFoldDB" id="A0A2H3L007"/>
<dbReference type="Pfam" id="PF08544">
    <property type="entry name" value="GHMP_kinases_C"/>
    <property type="match status" value="1"/>
</dbReference>
<keyword evidence="2" id="KW-0547">Nucleotide-binding</keyword>
<evidence type="ECO:0000256" key="2">
    <source>
        <dbReference type="ARBA" id="ARBA00022741"/>
    </source>
</evidence>
<proteinExistence type="inferred from homology"/>
<dbReference type="Pfam" id="PF00288">
    <property type="entry name" value="GHMP_kinases_N"/>
    <property type="match status" value="1"/>
</dbReference>
<organism evidence="8 9">
    <name type="scientific">Candidatus Chloroploca asiatica</name>
    <dbReference type="NCBI Taxonomy" id="1506545"/>
    <lineage>
        <taxon>Bacteria</taxon>
        <taxon>Bacillati</taxon>
        <taxon>Chloroflexota</taxon>
        <taxon>Chloroflexia</taxon>
        <taxon>Chloroflexales</taxon>
        <taxon>Chloroflexineae</taxon>
        <taxon>Oscillochloridaceae</taxon>
        <taxon>Candidatus Chloroploca</taxon>
    </lineage>
</organism>
<dbReference type="InterPro" id="IPR001174">
    <property type="entry name" value="HddA/FKP"/>
</dbReference>
<dbReference type="PIRSF" id="PIRSF036406">
    <property type="entry name" value="Hept_kin"/>
    <property type="match status" value="1"/>
</dbReference>
<keyword evidence="4" id="KW-0067">ATP-binding</keyword>
<name>A0A2H3L007_9CHLR</name>
<evidence type="ECO:0000259" key="7">
    <source>
        <dbReference type="Pfam" id="PF08544"/>
    </source>
</evidence>
<comment type="caution">
    <text evidence="8">The sequence shown here is derived from an EMBL/GenBank/DDBJ whole genome shotgun (WGS) entry which is preliminary data.</text>
</comment>
<dbReference type="SUPFAM" id="SSF54211">
    <property type="entry name" value="Ribosomal protein S5 domain 2-like"/>
    <property type="match status" value="1"/>
</dbReference>
<reference evidence="8 9" key="1">
    <citation type="submission" date="2016-05" db="EMBL/GenBank/DDBJ databases">
        <authorList>
            <person name="Lavstsen T."/>
            <person name="Jespersen J.S."/>
        </authorList>
    </citation>
    <scope>NUCLEOTIDE SEQUENCE [LARGE SCALE GENOMIC DNA]</scope>
    <source>
        <strain evidence="8 9">B7-9</strain>
    </source>
</reference>
<dbReference type="SUPFAM" id="SSF55060">
    <property type="entry name" value="GHMP Kinase, C-terminal domain"/>
    <property type="match status" value="1"/>
</dbReference>
<dbReference type="InterPro" id="IPR036554">
    <property type="entry name" value="GHMP_kinase_C_sf"/>
</dbReference>
<dbReference type="GO" id="GO:0050201">
    <property type="term" value="F:fucokinase activity"/>
    <property type="evidence" value="ECO:0007669"/>
    <property type="project" value="TreeGrafter"/>
</dbReference>
<dbReference type="RefSeq" id="WP_097655505.1">
    <property type="nucleotide sequence ID" value="NZ_LYXE01000200.1"/>
</dbReference>
<dbReference type="GO" id="GO:0005524">
    <property type="term" value="F:ATP binding"/>
    <property type="evidence" value="ECO:0007669"/>
    <property type="project" value="UniProtKB-KW"/>
</dbReference>
<dbReference type="OrthoDB" id="9812992at2"/>
<evidence type="ECO:0000256" key="3">
    <source>
        <dbReference type="ARBA" id="ARBA00022777"/>
    </source>
</evidence>
<dbReference type="Gene3D" id="3.30.230.120">
    <property type="match status" value="1"/>
</dbReference>
<dbReference type="InterPro" id="IPR006204">
    <property type="entry name" value="GHMP_kinase_N_dom"/>
</dbReference>
<evidence type="ECO:0000313" key="9">
    <source>
        <dbReference type="Proteomes" id="UP000220922"/>
    </source>
</evidence>
<keyword evidence="1" id="KW-0808">Transferase</keyword>
<evidence type="ECO:0000259" key="6">
    <source>
        <dbReference type="Pfam" id="PF00288"/>
    </source>
</evidence>
<dbReference type="PANTHER" id="PTHR32463">
    <property type="entry name" value="L-FUCOSE KINASE"/>
    <property type="match status" value="1"/>
</dbReference>
<feature type="domain" description="GHMP kinase N-terminal" evidence="6">
    <location>
        <begin position="73"/>
        <end position="155"/>
    </location>
</feature>